<accession>A0A9X2S5E2</accession>
<dbReference type="GO" id="GO:0008237">
    <property type="term" value="F:metallopeptidase activity"/>
    <property type="evidence" value="ECO:0007669"/>
    <property type="project" value="UniProtKB-KW"/>
</dbReference>
<feature type="transmembrane region" description="Helical" evidence="1">
    <location>
        <begin position="50"/>
        <end position="70"/>
    </location>
</feature>
<feature type="transmembrane region" description="Helical" evidence="1">
    <location>
        <begin position="185"/>
        <end position="208"/>
    </location>
</feature>
<organism evidence="3 4">
    <name type="scientific">Terrisporobacter muris</name>
    <dbReference type="NCBI Taxonomy" id="2963284"/>
    <lineage>
        <taxon>Bacteria</taxon>
        <taxon>Bacillati</taxon>
        <taxon>Bacillota</taxon>
        <taxon>Clostridia</taxon>
        <taxon>Peptostreptococcales</taxon>
        <taxon>Peptostreptococcaceae</taxon>
        <taxon>Terrisporobacter</taxon>
    </lineage>
</organism>
<evidence type="ECO:0000313" key="4">
    <source>
        <dbReference type="Proteomes" id="UP001140817"/>
    </source>
</evidence>
<dbReference type="RefSeq" id="WP_052232891.1">
    <property type="nucleotide sequence ID" value="NZ_JANKBY010000340.1"/>
</dbReference>
<feature type="domain" description="CAAX prenyl protease 2/Lysostaphin resistance protein A-like" evidence="2">
    <location>
        <begin position="118"/>
        <end position="228"/>
    </location>
</feature>
<keyword evidence="3" id="KW-0378">Hydrolase</keyword>
<dbReference type="Proteomes" id="UP001140817">
    <property type="component" value="Unassembled WGS sequence"/>
</dbReference>
<proteinExistence type="predicted"/>
<keyword evidence="1" id="KW-0472">Membrane</keyword>
<evidence type="ECO:0000259" key="2">
    <source>
        <dbReference type="Pfam" id="PF02517"/>
    </source>
</evidence>
<keyword evidence="4" id="KW-1185">Reference proteome</keyword>
<evidence type="ECO:0000313" key="3">
    <source>
        <dbReference type="EMBL" id="MCR1824566.1"/>
    </source>
</evidence>
<comment type="caution">
    <text evidence="3">The sequence shown here is derived from an EMBL/GenBank/DDBJ whole genome shotgun (WGS) entry which is preliminary data.</text>
</comment>
<feature type="transmembrane region" description="Helical" evidence="1">
    <location>
        <begin position="155"/>
        <end position="173"/>
    </location>
</feature>
<protein>
    <submittedName>
        <fullName evidence="3">CPBP family intramembrane metalloprotease</fullName>
    </submittedName>
</protein>
<dbReference type="GO" id="GO:0004175">
    <property type="term" value="F:endopeptidase activity"/>
    <property type="evidence" value="ECO:0007669"/>
    <property type="project" value="UniProtKB-ARBA"/>
</dbReference>
<sequence>MNIKENSYISKSKEYILDAIILLVIVQIARVIIKYIFLSQLNFTLENVNIANIISIMLVGISLSLILRANDLFNPAGQRLIKLNNKYNNKKLRLILGSITLGAICVTPYFKGGYLSSNLIILTLSLIAQPIFEEVIFRDYIWNYIRSFQKDEKKVLIIVSLLSALFKIGYWDIISQNLSVVSSSFFTIDIIISKVLFGLIIAFILGIVKIKYKDTYLCIFVHSLINVFWGI</sequence>
<dbReference type="Pfam" id="PF02517">
    <property type="entry name" value="Rce1-like"/>
    <property type="match status" value="1"/>
</dbReference>
<feature type="transmembrane region" description="Helical" evidence="1">
    <location>
        <begin position="15"/>
        <end position="38"/>
    </location>
</feature>
<gene>
    <name evidence="3" type="ORF">NSA58_17440</name>
</gene>
<keyword evidence="1" id="KW-1133">Transmembrane helix</keyword>
<feature type="transmembrane region" description="Helical" evidence="1">
    <location>
        <begin position="116"/>
        <end position="135"/>
    </location>
</feature>
<reference evidence="3" key="1">
    <citation type="submission" date="2022-07" db="EMBL/GenBank/DDBJ databases">
        <title>Enhanced cultured diversity of the mouse gut microbiota enables custom-made synthetic communities.</title>
        <authorList>
            <person name="Afrizal A."/>
        </authorList>
    </citation>
    <scope>NUCLEOTIDE SEQUENCE</scope>
    <source>
        <strain evidence="3">DSM 29186</strain>
    </source>
</reference>
<dbReference type="GO" id="GO:0080120">
    <property type="term" value="P:CAAX-box protein maturation"/>
    <property type="evidence" value="ECO:0007669"/>
    <property type="project" value="UniProtKB-ARBA"/>
</dbReference>
<dbReference type="AlphaFoldDB" id="A0A9X2S5E2"/>
<keyword evidence="3" id="KW-0482">Metalloprotease</keyword>
<keyword evidence="1" id="KW-0812">Transmembrane</keyword>
<evidence type="ECO:0000256" key="1">
    <source>
        <dbReference type="SAM" id="Phobius"/>
    </source>
</evidence>
<dbReference type="InterPro" id="IPR003675">
    <property type="entry name" value="Rce1/LyrA-like_dom"/>
</dbReference>
<keyword evidence="3" id="KW-0645">Protease</keyword>
<feature type="transmembrane region" description="Helical" evidence="1">
    <location>
        <begin position="91"/>
        <end position="110"/>
    </location>
</feature>
<dbReference type="EMBL" id="JANKBY010000340">
    <property type="protein sequence ID" value="MCR1824566.1"/>
    <property type="molecule type" value="Genomic_DNA"/>
</dbReference>
<name>A0A9X2S5E2_9FIRM</name>